<accession>A0A914UYF7</accession>
<organism evidence="2 3">
    <name type="scientific">Plectus sambesii</name>
    <dbReference type="NCBI Taxonomy" id="2011161"/>
    <lineage>
        <taxon>Eukaryota</taxon>
        <taxon>Metazoa</taxon>
        <taxon>Ecdysozoa</taxon>
        <taxon>Nematoda</taxon>
        <taxon>Chromadorea</taxon>
        <taxon>Plectida</taxon>
        <taxon>Plectina</taxon>
        <taxon>Plectoidea</taxon>
        <taxon>Plectidae</taxon>
        <taxon>Plectus</taxon>
    </lineage>
</organism>
<dbReference type="WBParaSite" id="PSAMB.scaffold1365size32510.g12727.t1">
    <property type="protein sequence ID" value="PSAMB.scaffold1365size32510.g12727.t1"/>
    <property type="gene ID" value="PSAMB.scaffold1365size32510.g12727"/>
</dbReference>
<keyword evidence="1" id="KW-0175">Coiled coil</keyword>
<name>A0A914UYF7_9BILA</name>
<sequence length="174" mass="19399">SNNVGEAIGKYAQEQRRKELVDAQGAARINEAALAAGQVQRENIILGDSHTPIKNVANAMEKQLDVQHEQFKKDIDAEKRILSAAEEVEKEAHKQRLKNLEANKDVAEAAQKLEKERLKQMEVDLKADAKISDAARKVEELKAKQMQQKCQEAVHDAQAVDGGRVVVTERTIIQ</sequence>
<evidence type="ECO:0000256" key="1">
    <source>
        <dbReference type="SAM" id="Coils"/>
    </source>
</evidence>
<evidence type="ECO:0000313" key="3">
    <source>
        <dbReference type="WBParaSite" id="PSAMB.scaffold1365size32510.g12727.t1"/>
    </source>
</evidence>
<keyword evidence="2" id="KW-1185">Reference proteome</keyword>
<feature type="coiled-coil region" evidence="1">
    <location>
        <begin position="83"/>
        <end position="151"/>
    </location>
</feature>
<dbReference type="AlphaFoldDB" id="A0A914UYF7"/>
<evidence type="ECO:0000313" key="2">
    <source>
        <dbReference type="Proteomes" id="UP000887566"/>
    </source>
</evidence>
<proteinExistence type="predicted"/>
<protein>
    <submittedName>
        <fullName evidence="3">Uncharacterized protein</fullName>
    </submittedName>
</protein>
<reference evidence="3" key="1">
    <citation type="submission" date="2022-11" db="UniProtKB">
        <authorList>
            <consortium name="WormBaseParasite"/>
        </authorList>
    </citation>
    <scope>IDENTIFICATION</scope>
</reference>
<dbReference type="Proteomes" id="UP000887566">
    <property type="component" value="Unplaced"/>
</dbReference>